<evidence type="ECO:0000256" key="1">
    <source>
        <dbReference type="SAM" id="MobiDB-lite"/>
    </source>
</evidence>
<dbReference type="OrthoDB" id="1098521at2"/>
<dbReference type="EMBL" id="LRQG01000037">
    <property type="protein sequence ID" value="KXA42338.1"/>
    <property type="molecule type" value="Genomic_DNA"/>
</dbReference>
<reference evidence="3" key="1">
    <citation type="submission" date="2016-01" db="EMBL/GenBank/DDBJ databases">
        <authorList>
            <person name="Mitreva M."/>
            <person name="Pepin K.H."/>
            <person name="Mihindukulasuriya K.A."/>
            <person name="Fulton R."/>
            <person name="Fronick C."/>
            <person name="O'Laughlin M."/>
            <person name="Miner T."/>
            <person name="Herter B."/>
            <person name="Rosa B.A."/>
            <person name="Cordes M."/>
            <person name="Tomlinson C."/>
            <person name="Wollam A."/>
            <person name="Palsikar V.B."/>
            <person name="Mardis E.R."/>
            <person name="Wilson R.K."/>
        </authorList>
    </citation>
    <scope>NUCLEOTIDE SEQUENCE [LARGE SCALE GENOMIC DNA]</scope>
    <source>
        <strain evidence="3">MJR7716</strain>
    </source>
</reference>
<dbReference type="PATRIC" id="fig|28128.5.peg.702"/>
<organism evidence="2 3">
    <name type="scientific">Prevotella corporis</name>
    <dbReference type="NCBI Taxonomy" id="28128"/>
    <lineage>
        <taxon>Bacteria</taxon>
        <taxon>Pseudomonadati</taxon>
        <taxon>Bacteroidota</taxon>
        <taxon>Bacteroidia</taxon>
        <taxon>Bacteroidales</taxon>
        <taxon>Prevotellaceae</taxon>
        <taxon>Prevotella</taxon>
    </lineage>
</organism>
<accession>A0A133QHI7</accession>
<dbReference type="RefSeq" id="WP_025877341.1">
    <property type="nucleotide sequence ID" value="NZ_BAAAXP010000071.1"/>
</dbReference>
<feature type="compositionally biased region" description="Polar residues" evidence="1">
    <location>
        <begin position="139"/>
        <end position="150"/>
    </location>
</feature>
<proteinExistence type="predicted"/>
<evidence type="ECO:0008006" key="4">
    <source>
        <dbReference type="Google" id="ProtNLM"/>
    </source>
</evidence>
<feature type="region of interest" description="Disordered" evidence="1">
    <location>
        <begin position="116"/>
        <end position="160"/>
    </location>
</feature>
<comment type="caution">
    <text evidence="2">The sequence shown here is derived from an EMBL/GenBank/DDBJ whole genome shotgun (WGS) entry which is preliminary data.</text>
</comment>
<sequence>MDYKYIEQLMERYWRCETSLQEEEILRTFFSQENVPAELLSYKDLFIYEQDQKTADVLDGNFDQKILGMIEEDEPVKAHTITMQQRLMPLFKAAAIVAIVLTLSNAVQNALNQKAEVPHQTEMANINKPQEGPSVAKADSTQTDSLQKTDSQQHEEVIIK</sequence>
<keyword evidence="3" id="KW-1185">Reference proteome</keyword>
<evidence type="ECO:0000313" key="2">
    <source>
        <dbReference type="EMBL" id="KXA42338.1"/>
    </source>
</evidence>
<evidence type="ECO:0000313" key="3">
    <source>
        <dbReference type="Proteomes" id="UP000070533"/>
    </source>
</evidence>
<dbReference type="STRING" id="28128.HMPREF3226_00695"/>
<dbReference type="Proteomes" id="UP000070533">
    <property type="component" value="Unassembled WGS sequence"/>
</dbReference>
<gene>
    <name evidence="2" type="ORF">HMPREF3226_00695</name>
</gene>
<name>A0A133QHI7_9BACT</name>
<dbReference type="AlphaFoldDB" id="A0A133QHI7"/>
<protein>
    <recommendedName>
        <fullName evidence="4">Pyruvate ferredoxin oxidoreductase</fullName>
    </recommendedName>
</protein>
<feature type="compositionally biased region" description="Basic and acidic residues" evidence="1">
    <location>
        <begin position="151"/>
        <end position="160"/>
    </location>
</feature>
<dbReference type="eggNOG" id="COG1413">
    <property type="taxonomic scope" value="Bacteria"/>
</dbReference>